<evidence type="ECO:0000256" key="5">
    <source>
        <dbReference type="ARBA" id="ARBA00023049"/>
    </source>
</evidence>
<dbReference type="InterPro" id="IPR001915">
    <property type="entry name" value="Peptidase_M48"/>
</dbReference>
<keyword evidence="3 6" id="KW-0378">Hydrolase</keyword>
<proteinExistence type="inferred from homology"/>
<dbReference type="EMBL" id="CP015136">
    <property type="protein sequence ID" value="AMY08070.1"/>
    <property type="molecule type" value="Genomic_DNA"/>
</dbReference>
<evidence type="ECO:0000313" key="9">
    <source>
        <dbReference type="Proteomes" id="UP000076079"/>
    </source>
</evidence>
<keyword evidence="5 6" id="KW-0482">Metalloprotease</keyword>
<evidence type="ECO:0000256" key="3">
    <source>
        <dbReference type="ARBA" id="ARBA00022801"/>
    </source>
</evidence>
<dbReference type="Gene3D" id="3.30.2010.10">
    <property type="entry name" value="Metalloproteases ('zincins'), catalytic domain"/>
    <property type="match status" value="1"/>
</dbReference>
<evidence type="ECO:0000259" key="7">
    <source>
        <dbReference type="Pfam" id="PF01435"/>
    </source>
</evidence>
<dbReference type="GO" id="GO:0004222">
    <property type="term" value="F:metalloendopeptidase activity"/>
    <property type="evidence" value="ECO:0007669"/>
    <property type="project" value="InterPro"/>
</dbReference>
<dbReference type="PANTHER" id="PTHR22726:SF1">
    <property type="entry name" value="METALLOENDOPEPTIDASE OMA1, MITOCHONDRIAL"/>
    <property type="match status" value="1"/>
</dbReference>
<comment type="cofactor">
    <cofactor evidence="6">
        <name>Zn(2+)</name>
        <dbReference type="ChEBI" id="CHEBI:29105"/>
    </cofactor>
    <text evidence="6">Binds 1 zinc ion per subunit.</text>
</comment>
<dbReference type="GO" id="GO:0046872">
    <property type="term" value="F:metal ion binding"/>
    <property type="evidence" value="ECO:0007669"/>
    <property type="project" value="UniProtKB-KW"/>
</dbReference>
<dbReference type="GO" id="GO:0051603">
    <property type="term" value="P:proteolysis involved in protein catabolic process"/>
    <property type="evidence" value="ECO:0007669"/>
    <property type="project" value="TreeGrafter"/>
</dbReference>
<keyword evidence="9" id="KW-1185">Reference proteome</keyword>
<feature type="domain" description="Peptidase M48" evidence="7">
    <location>
        <begin position="25"/>
        <end position="178"/>
    </location>
</feature>
<dbReference type="GO" id="GO:0016020">
    <property type="term" value="C:membrane"/>
    <property type="evidence" value="ECO:0007669"/>
    <property type="project" value="TreeGrafter"/>
</dbReference>
<reference evidence="8 9" key="1">
    <citation type="journal article" date="2016" name="Genome Announc.">
        <title>First Complete Genome Sequence of a Subdivision 6 Acidobacterium Strain.</title>
        <authorList>
            <person name="Huang S."/>
            <person name="Vieira S."/>
            <person name="Bunk B."/>
            <person name="Riedel T."/>
            <person name="Sproer C."/>
            <person name="Overmann J."/>
        </authorList>
    </citation>
    <scope>NUCLEOTIDE SEQUENCE [LARGE SCALE GENOMIC DNA]</scope>
    <source>
        <strain evidence="9">DSM 100886 HEG_-6_39</strain>
    </source>
</reference>
<evidence type="ECO:0000256" key="4">
    <source>
        <dbReference type="ARBA" id="ARBA00022833"/>
    </source>
</evidence>
<dbReference type="InterPro" id="IPR051156">
    <property type="entry name" value="Mito/Outer_Membr_Metalloprot"/>
</dbReference>
<keyword evidence="4 6" id="KW-0862">Zinc</keyword>
<dbReference type="STRING" id="1855912.LuPra_01258"/>
<dbReference type="Pfam" id="PF01435">
    <property type="entry name" value="Peptidase_M48"/>
    <property type="match status" value="1"/>
</dbReference>
<reference evidence="9" key="2">
    <citation type="submission" date="2016-04" db="EMBL/GenBank/DDBJ databases">
        <title>First Complete Genome Sequence of a Subdivision 6 Acidobacterium.</title>
        <authorList>
            <person name="Huang S."/>
            <person name="Vieira S."/>
            <person name="Bunk B."/>
            <person name="Riedel T."/>
            <person name="Sproeer C."/>
            <person name="Overmann J."/>
        </authorList>
    </citation>
    <scope>NUCLEOTIDE SEQUENCE [LARGE SCALE GENOMIC DNA]</scope>
    <source>
        <strain evidence="9">DSM 100886 HEG_-6_39</strain>
    </source>
</reference>
<accession>A0A143PIJ2</accession>
<organism evidence="8 9">
    <name type="scientific">Luteitalea pratensis</name>
    <dbReference type="NCBI Taxonomy" id="1855912"/>
    <lineage>
        <taxon>Bacteria</taxon>
        <taxon>Pseudomonadati</taxon>
        <taxon>Acidobacteriota</taxon>
        <taxon>Vicinamibacteria</taxon>
        <taxon>Vicinamibacterales</taxon>
        <taxon>Vicinamibacteraceae</taxon>
        <taxon>Luteitalea</taxon>
    </lineage>
</organism>
<evidence type="ECO:0000256" key="6">
    <source>
        <dbReference type="RuleBase" id="RU003983"/>
    </source>
</evidence>
<evidence type="ECO:0000256" key="2">
    <source>
        <dbReference type="ARBA" id="ARBA00022723"/>
    </source>
</evidence>
<protein>
    <submittedName>
        <fullName evidence="8">TPR repeat-containing protein YfgC</fullName>
    </submittedName>
</protein>
<keyword evidence="2" id="KW-0479">Metal-binding</keyword>
<gene>
    <name evidence="8" type="primary">yfgC_2</name>
    <name evidence="8" type="ORF">LuPra_01258</name>
</gene>
<name>A0A143PIJ2_LUTPR</name>
<dbReference type="Proteomes" id="UP000076079">
    <property type="component" value="Chromosome"/>
</dbReference>
<dbReference type="KEGG" id="abac:LuPra_01258"/>
<comment type="similarity">
    <text evidence="6">Belongs to the peptidase M48 family.</text>
</comment>
<evidence type="ECO:0000256" key="1">
    <source>
        <dbReference type="ARBA" id="ARBA00022670"/>
    </source>
</evidence>
<dbReference type="RefSeq" id="WP_257724519.1">
    <property type="nucleotide sequence ID" value="NZ_CP015136.1"/>
</dbReference>
<dbReference type="AlphaFoldDB" id="A0A143PIJ2"/>
<sequence>MSSLGNRLIPAYQRDMSIDDPRRIPFQFHVVLDDNVNAFATPNGVVVVNSGLIELLDNEAQLAAVIGHEIAHATHEHTWRQQQHYKGKRLGIAIAGAVAAGYGYRGMADIAGMVNAAIVNGHSRSLENQSDRIGLQYMVAAGYDPREAPAVWKLMTKEHGLQGTNFFWSSHENNATRRSYLMNELKNNYRDLDFGALHTNEDEYARIKSTVAEAKASKKKLKVK</sequence>
<evidence type="ECO:0000313" key="8">
    <source>
        <dbReference type="EMBL" id="AMY08070.1"/>
    </source>
</evidence>
<keyword evidence="1 6" id="KW-0645">Protease</keyword>
<dbReference type="CDD" id="cd07331">
    <property type="entry name" value="M48C_Oma1_like"/>
    <property type="match status" value="1"/>
</dbReference>
<dbReference type="PANTHER" id="PTHR22726">
    <property type="entry name" value="METALLOENDOPEPTIDASE OMA1"/>
    <property type="match status" value="1"/>
</dbReference>